<dbReference type="Gene3D" id="3.30.70.120">
    <property type="match status" value="1"/>
</dbReference>
<dbReference type="AlphaFoldDB" id="A0A7C4V5H9"/>
<dbReference type="GO" id="GO:0005507">
    <property type="term" value="F:copper ion binding"/>
    <property type="evidence" value="ECO:0007669"/>
    <property type="project" value="TreeGrafter"/>
</dbReference>
<reference evidence="2" key="1">
    <citation type="journal article" date="2020" name="mSystems">
        <title>Genome- and Community-Level Interaction Insights into Carbon Utilization and Element Cycling Functions of Hydrothermarchaeota in Hydrothermal Sediment.</title>
        <authorList>
            <person name="Zhou Z."/>
            <person name="Liu Y."/>
            <person name="Xu W."/>
            <person name="Pan J."/>
            <person name="Luo Z.H."/>
            <person name="Li M."/>
        </authorList>
    </citation>
    <scope>NUCLEOTIDE SEQUENCE [LARGE SCALE GENOMIC DNA]</scope>
    <source>
        <strain evidence="2">HyVt-570</strain>
    </source>
</reference>
<organism evidence="2">
    <name type="scientific">Oceanithermus profundus</name>
    <dbReference type="NCBI Taxonomy" id="187137"/>
    <lineage>
        <taxon>Bacteria</taxon>
        <taxon>Thermotogati</taxon>
        <taxon>Deinococcota</taxon>
        <taxon>Deinococci</taxon>
        <taxon>Thermales</taxon>
        <taxon>Thermaceae</taxon>
        <taxon>Oceanithermus</taxon>
    </lineage>
</organism>
<protein>
    <submittedName>
        <fullName evidence="2">Divalent-cation tolerance protein CutA</fullName>
    </submittedName>
</protein>
<dbReference type="GO" id="GO:0010038">
    <property type="term" value="P:response to metal ion"/>
    <property type="evidence" value="ECO:0007669"/>
    <property type="project" value="InterPro"/>
</dbReference>
<gene>
    <name evidence="2" type="ORF">ENK37_00515</name>
</gene>
<dbReference type="InterPro" id="IPR015867">
    <property type="entry name" value="N-reg_PII/ATP_PRibTrfase_C"/>
</dbReference>
<comment type="similarity">
    <text evidence="1">Belongs to the CutA family.</text>
</comment>
<dbReference type="InterPro" id="IPR004323">
    <property type="entry name" value="Ion_tolerance_CutA"/>
</dbReference>
<dbReference type="InterPro" id="IPR011322">
    <property type="entry name" value="N-reg_PII-like_a/b"/>
</dbReference>
<dbReference type="SUPFAM" id="SSF54913">
    <property type="entry name" value="GlnB-like"/>
    <property type="match status" value="1"/>
</dbReference>
<sequence length="103" mass="11727">MVRLVLITVPDELTAKRIARSLVEERLAACVNVVPGLLSVYRWEGRVHEDRELLLLAKTKDEALERLTARVQALHPYSTPEVIALPVERGLDHYLSWVEESVN</sequence>
<dbReference type="EMBL" id="DRPZ01000014">
    <property type="protein sequence ID" value="HGY08529.1"/>
    <property type="molecule type" value="Genomic_DNA"/>
</dbReference>
<dbReference type="Proteomes" id="UP000885759">
    <property type="component" value="Unassembled WGS sequence"/>
</dbReference>
<name>A0A7C4V5H9_9DEIN</name>
<dbReference type="Pfam" id="PF03091">
    <property type="entry name" value="CutA1"/>
    <property type="match status" value="1"/>
</dbReference>
<dbReference type="PANTHER" id="PTHR23419">
    <property type="entry name" value="DIVALENT CATION TOLERANCE CUTA-RELATED"/>
    <property type="match status" value="1"/>
</dbReference>
<proteinExistence type="inferred from homology"/>
<comment type="caution">
    <text evidence="2">The sequence shown here is derived from an EMBL/GenBank/DDBJ whole genome shotgun (WGS) entry which is preliminary data.</text>
</comment>
<evidence type="ECO:0000256" key="1">
    <source>
        <dbReference type="ARBA" id="ARBA00010169"/>
    </source>
</evidence>
<dbReference type="PANTHER" id="PTHR23419:SF8">
    <property type="entry name" value="FI09726P"/>
    <property type="match status" value="1"/>
</dbReference>
<evidence type="ECO:0000313" key="2">
    <source>
        <dbReference type="EMBL" id="HGY08529.1"/>
    </source>
</evidence>
<accession>A0A7C4V5H9</accession>